<comment type="cofactor">
    <cofactor evidence="1">
        <name>FAD</name>
        <dbReference type="ChEBI" id="CHEBI:57692"/>
    </cofactor>
</comment>
<evidence type="ECO:0000256" key="1">
    <source>
        <dbReference type="ARBA" id="ARBA00001974"/>
    </source>
</evidence>
<proteinExistence type="inferred from homology"/>
<evidence type="ECO:0000256" key="7">
    <source>
        <dbReference type="ARBA" id="ARBA00023002"/>
    </source>
</evidence>
<evidence type="ECO:0000313" key="9">
    <source>
        <dbReference type="EMBL" id="RNA08526.1"/>
    </source>
</evidence>
<keyword evidence="5" id="KW-0285">Flavoprotein</keyword>
<dbReference type="STRING" id="10195.A0A3M7QAT7"/>
<dbReference type="GO" id="GO:0005737">
    <property type="term" value="C:cytoplasm"/>
    <property type="evidence" value="ECO:0007669"/>
    <property type="project" value="UniProtKB-SubCell"/>
</dbReference>
<dbReference type="SUPFAM" id="SSF51905">
    <property type="entry name" value="FAD/NAD(P)-binding domain"/>
    <property type="match status" value="1"/>
</dbReference>
<evidence type="ECO:0000259" key="8">
    <source>
        <dbReference type="Pfam" id="PF01593"/>
    </source>
</evidence>
<comment type="caution">
    <text evidence="9">The sequence shown here is derived from an EMBL/GenBank/DDBJ whole genome shotgun (WGS) entry which is preliminary data.</text>
</comment>
<evidence type="ECO:0000256" key="4">
    <source>
        <dbReference type="ARBA" id="ARBA00022490"/>
    </source>
</evidence>
<evidence type="ECO:0000256" key="3">
    <source>
        <dbReference type="ARBA" id="ARBA00005995"/>
    </source>
</evidence>
<keyword evidence="7" id="KW-0560">Oxidoreductase</keyword>
<protein>
    <submittedName>
        <fullName evidence="9">Spermine oxidase</fullName>
    </submittedName>
</protein>
<organism evidence="9 10">
    <name type="scientific">Brachionus plicatilis</name>
    <name type="common">Marine rotifer</name>
    <name type="synonym">Brachionus muelleri</name>
    <dbReference type="NCBI Taxonomy" id="10195"/>
    <lineage>
        <taxon>Eukaryota</taxon>
        <taxon>Metazoa</taxon>
        <taxon>Spiralia</taxon>
        <taxon>Gnathifera</taxon>
        <taxon>Rotifera</taxon>
        <taxon>Eurotatoria</taxon>
        <taxon>Monogononta</taxon>
        <taxon>Pseudotrocha</taxon>
        <taxon>Ploima</taxon>
        <taxon>Brachionidae</taxon>
        <taxon>Brachionus</taxon>
    </lineage>
</organism>
<dbReference type="InterPro" id="IPR002937">
    <property type="entry name" value="Amino_oxidase"/>
</dbReference>
<evidence type="ECO:0000256" key="6">
    <source>
        <dbReference type="ARBA" id="ARBA00022827"/>
    </source>
</evidence>
<evidence type="ECO:0000313" key="10">
    <source>
        <dbReference type="Proteomes" id="UP000276133"/>
    </source>
</evidence>
<dbReference type="InterPro" id="IPR050281">
    <property type="entry name" value="Flavin_monoamine_oxidase"/>
</dbReference>
<dbReference type="GO" id="GO:0046592">
    <property type="term" value="F:polyamine oxidase activity"/>
    <property type="evidence" value="ECO:0007669"/>
    <property type="project" value="TreeGrafter"/>
</dbReference>
<dbReference type="OrthoDB" id="5046242at2759"/>
<accession>A0A3M7QAT7</accession>
<dbReference type="InterPro" id="IPR036188">
    <property type="entry name" value="FAD/NAD-bd_sf"/>
</dbReference>
<dbReference type="AlphaFoldDB" id="A0A3M7QAT7"/>
<dbReference type="Gene3D" id="3.90.660.10">
    <property type="match status" value="1"/>
</dbReference>
<keyword evidence="4" id="KW-0963">Cytoplasm</keyword>
<dbReference type="PROSITE" id="PS51257">
    <property type="entry name" value="PROKAR_LIPOPROTEIN"/>
    <property type="match status" value="1"/>
</dbReference>
<evidence type="ECO:0000256" key="2">
    <source>
        <dbReference type="ARBA" id="ARBA00004496"/>
    </source>
</evidence>
<dbReference type="Pfam" id="PF01593">
    <property type="entry name" value="Amino_oxidase"/>
    <property type="match status" value="1"/>
</dbReference>
<evidence type="ECO:0000256" key="5">
    <source>
        <dbReference type="ARBA" id="ARBA00022630"/>
    </source>
</evidence>
<sequence length="507" mass="59263">MKIFDTKLAIIGAGISGVSCAITLLDNKFDDFYIFEANERIGGRCFTVPCEDGFLEMGAQFIHGQVGNPIYKIANENNLIPEIYQNIIAETDDPSKVNLVNDWNGVKIDEKLLNWAQFCLYKSYDLAREHSENEDKKNLGEFIYQNYIRLMREKLEPDFFNEPKNINLINSIYQWNFKWECMYNGCASMFDMSLIDFAKYQKLEGCQIIEFKNGYQSLFETLISVQRKKFDDRIKLNHELKNILICHKLKKYKIDKCEHCQFSDQENKIVLLFANDTVVLCDKVVCTMSLGYLKENFEKILKPNWFIPDEKKKAIKRMGFGTVNKIILIYDKPFWDENLEDIYPIWPTESTQKMFESLNHTNFDLPSRWSEDICTICPTLNQKNALIAWIAGNHYHESLTNDEIKRECTRVLRKFLARNDIPEPIDVLRSNWYSNKFFKGSYSFYAFDSDSDDIKQIAEPIHINKKNLVQFAGEATHENYYSTVHGAYLTGIREADRIIAELNNTSL</sequence>
<dbReference type="Proteomes" id="UP000276133">
    <property type="component" value="Unassembled WGS sequence"/>
</dbReference>
<dbReference type="Gene3D" id="3.50.50.60">
    <property type="entry name" value="FAD/NAD(P)-binding domain"/>
    <property type="match status" value="1"/>
</dbReference>
<dbReference type="EMBL" id="REGN01006709">
    <property type="protein sequence ID" value="RNA08526.1"/>
    <property type="molecule type" value="Genomic_DNA"/>
</dbReference>
<gene>
    <name evidence="9" type="ORF">BpHYR1_024321</name>
</gene>
<comment type="subcellular location">
    <subcellularLocation>
        <location evidence="2">Cytoplasm</location>
    </subcellularLocation>
</comment>
<keyword evidence="6" id="KW-0274">FAD</keyword>
<dbReference type="SUPFAM" id="SSF54373">
    <property type="entry name" value="FAD-linked reductases, C-terminal domain"/>
    <property type="match status" value="1"/>
</dbReference>
<dbReference type="PANTHER" id="PTHR10742">
    <property type="entry name" value="FLAVIN MONOAMINE OXIDASE"/>
    <property type="match status" value="1"/>
</dbReference>
<reference evidence="9 10" key="1">
    <citation type="journal article" date="2018" name="Sci. Rep.">
        <title>Genomic signatures of local adaptation to the degree of environmental predictability in rotifers.</title>
        <authorList>
            <person name="Franch-Gras L."/>
            <person name="Hahn C."/>
            <person name="Garcia-Roger E.M."/>
            <person name="Carmona M.J."/>
            <person name="Serra M."/>
            <person name="Gomez A."/>
        </authorList>
    </citation>
    <scope>NUCLEOTIDE SEQUENCE [LARGE SCALE GENOMIC DNA]</scope>
    <source>
        <strain evidence="9">HYR1</strain>
    </source>
</reference>
<comment type="similarity">
    <text evidence="3">Belongs to the flavin monoamine oxidase family.</text>
</comment>
<keyword evidence="10" id="KW-1185">Reference proteome</keyword>
<name>A0A3M7QAT7_BRAPC</name>
<feature type="domain" description="Amine oxidase" evidence="8">
    <location>
        <begin position="15"/>
        <end position="499"/>
    </location>
</feature>
<dbReference type="PANTHER" id="PTHR10742:SF405">
    <property type="entry name" value="PEROXISOMAL N(1)-ACETYL-SPERMINE_SPERMIDINE OXIDASE"/>
    <property type="match status" value="1"/>
</dbReference>